<feature type="transmembrane region" description="Helical" evidence="1">
    <location>
        <begin position="7"/>
        <end position="29"/>
    </location>
</feature>
<dbReference type="AlphaFoldDB" id="A0A0A9AXB8"/>
<proteinExistence type="predicted"/>
<protein>
    <submittedName>
        <fullName evidence="2">Uncharacterized protein</fullName>
    </submittedName>
</protein>
<organism evidence="2">
    <name type="scientific">Arundo donax</name>
    <name type="common">Giant reed</name>
    <name type="synonym">Donax arundinaceus</name>
    <dbReference type="NCBI Taxonomy" id="35708"/>
    <lineage>
        <taxon>Eukaryota</taxon>
        <taxon>Viridiplantae</taxon>
        <taxon>Streptophyta</taxon>
        <taxon>Embryophyta</taxon>
        <taxon>Tracheophyta</taxon>
        <taxon>Spermatophyta</taxon>
        <taxon>Magnoliopsida</taxon>
        <taxon>Liliopsida</taxon>
        <taxon>Poales</taxon>
        <taxon>Poaceae</taxon>
        <taxon>PACMAD clade</taxon>
        <taxon>Arundinoideae</taxon>
        <taxon>Arundineae</taxon>
        <taxon>Arundo</taxon>
    </lineage>
</organism>
<reference evidence="2" key="1">
    <citation type="submission" date="2014-09" db="EMBL/GenBank/DDBJ databases">
        <authorList>
            <person name="Magalhaes I.L.F."/>
            <person name="Oliveira U."/>
            <person name="Santos F.R."/>
            <person name="Vidigal T.H.D.A."/>
            <person name="Brescovit A.D."/>
            <person name="Santos A.J."/>
        </authorList>
    </citation>
    <scope>NUCLEOTIDE SEQUENCE</scope>
    <source>
        <tissue evidence="2">Shoot tissue taken approximately 20 cm above the soil surface</tissue>
    </source>
</reference>
<sequence length="43" mass="4915">MILMQGHILLGLILIYMAHQISLCCYYFGTGNHGPNLVFRKCM</sequence>
<evidence type="ECO:0000256" key="1">
    <source>
        <dbReference type="SAM" id="Phobius"/>
    </source>
</evidence>
<keyword evidence="1" id="KW-0472">Membrane</keyword>
<name>A0A0A9AXB8_ARUDO</name>
<dbReference type="EMBL" id="GBRH01246178">
    <property type="protein sequence ID" value="JAD51717.1"/>
    <property type="molecule type" value="Transcribed_RNA"/>
</dbReference>
<keyword evidence="1" id="KW-1133">Transmembrane helix</keyword>
<evidence type="ECO:0000313" key="2">
    <source>
        <dbReference type="EMBL" id="JAD51717.1"/>
    </source>
</evidence>
<keyword evidence="1" id="KW-0812">Transmembrane</keyword>
<reference evidence="2" key="2">
    <citation type="journal article" date="2015" name="Data Brief">
        <title>Shoot transcriptome of the giant reed, Arundo donax.</title>
        <authorList>
            <person name="Barrero R.A."/>
            <person name="Guerrero F.D."/>
            <person name="Moolhuijzen P."/>
            <person name="Goolsby J.A."/>
            <person name="Tidwell J."/>
            <person name="Bellgard S.E."/>
            <person name="Bellgard M.I."/>
        </authorList>
    </citation>
    <scope>NUCLEOTIDE SEQUENCE</scope>
    <source>
        <tissue evidence="2">Shoot tissue taken approximately 20 cm above the soil surface</tissue>
    </source>
</reference>
<accession>A0A0A9AXB8</accession>